<organism evidence="2 3">
    <name type="scientific">Streptomyces rubellomurinus (strain ATCC 31215)</name>
    <dbReference type="NCBI Taxonomy" id="359131"/>
    <lineage>
        <taxon>Bacteria</taxon>
        <taxon>Bacillati</taxon>
        <taxon>Actinomycetota</taxon>
        <taxon>Actinomycetes</taxon>
        <taxon>Kitasatosporales</taxon>
        <taxon>Streptomycetaceae</taxon>
        <taxon>Streptomyces</taxon>
    </lineage>
</organism>
<evidence type="ECO:0000256" key="1">
    <source>
        <dbReference type="SAM" id="MobiDB-lite"/>
    </source>
</evidence>
<feature type="compositionally biased region" description="Pro residues" evidence="1">
    <location>
        <begin position="266"/>
        <end position="278"/>
    </location>
</feature>
<gene>
    <name evidence="2" type="ORF">VM95_20890</name>
</gene>
<reference evidence="2 3" key="1">
    <citation type="submission" date="2015-02" db="EMBL/GenBank/DDBJ databases">
        <authorList>
            <person name="Ju K.-S."/>
            <person name="Doroghazi J.R."/>
            <person name="Metcalf W."/>
        </authorList>
    </citation>
    <scope>NUCLEOTIDE SEQUENCE [LARGE SCALE GENOMIC DNA]</scope>
    <source>
        <strain evidence="2 3">ATCC 31215</strain>
    </source>
</reference>
<sequence>MADTVSALAARVHELLVANLTSPAAAAVPGQGVFASLARAFLGAPQGVDPAAGFHDVIARAAGLGPDSAWLVAAGHSGLAGMAFERGQSDQGLYHLNAAVSYGFNDCLALHGEALRPFHADPAFRNAYQRMVISPADLDEVTWAHREILLMSRDATRASVDNIGRLDTGISALPQAPLPTRVPNTPGVLVTRLELSAVQTALQRAAIKADTSRASGNVALDLVSDDWDFARARRDAWRADELDSHRQQAAAARAFVERPGVSTVPGPCPPLGSLIPPA</sequence>
<comment type="caution">
    <text evidence="2">The sequence shown here is derived from an EMBL/GenBank/DDBJ whole genome shotgun (WGS) entry which is preliminary data.</text>
</comment>
<protein>
    <submittedName>
        <fullName evidence="2">Uncharacterized protein</fullName>
    </submittedName>
</protein>
<evidence type="ECO:0000313" key="2">
    <source>
        <dbReference type="EMBL" id="KJS60515.1"/>
    </source>
</evidence>
<feature type="region of interest" description="Disordered" evidence="1">
    <location>
        <begin position="258"/>
        <end position="278"/>
    </location>
</feature>
<accession>A0A0F2TDZ0</accession>
<dbReference type="RefSeq" id="WP_045699087.1">
    <property type="nucleotide sequence ID" value="NZ_JZKH01000042.1"/>
</dbReference>
<name>A0A0F2TDZ0_STRR3</name>
<dbReference type="PATRIC" id="fig|359131.3.peg.5032"/>
<dbReference type="AlphaFoldDB" id="A0A0F2TDZ0"/>
<dbReference type="OrthoDB" id="4101976at2"/>
<dbReference type="Proteomes" id="UP000033699">
    <property type="component" value="Unassembled WGS sequence"/>
</dbReference>
<proteinExistence type="predicted"/>
<evidence type="ECO:0000313" key="3">
    <source>
        <dbReference type="Proteomes" id="UP000033699"/>
    </source>
</evidence>
<dbReference type="EMBL" id="JZKH01000042">
    <property type="protein sequence ID" value="KJS60515.1"/>
    <property type="molecule type" value="Genomic_DNA"/>
</dbReference>
<keyword evidence="3" id="KW-1185">Reference proteome</keyword>